<dbReference type="STRING" id="1387353.BSF38_05376"/>
<dbReference type="KEGG" id="pbor:BSF38_05376"/>
<reference evidence="3" key="1">
    <citation type="submission" date="2016-12" db="EMBL/GenBank/DDBJ databases">
        <title>Comparative genomics of four Isosphaeraceae planctomycetes: a common pool of plasmids and glycoside hydrolase genes.</title>
        <authorList>
            <person name="Ivanova A."/>
        </authorList>
    </citation>
    <scope>NUCLEOTIDE SEQUENCE [LARGE SCALE GENOMIC DNA]</scope>
    <source>
        <strain evidence="3">PX4</strain>
    </source>
</reference>
<evidence type="ECO:0000259" key="1">
    <source>
        <dbReference type="Pfam" id="PF01882"/>
    </source>
</evidence>
<evidence type="ECO:0000313" key="2">
    <source>
        <dbReference type="EMBL" id="APW63799.1"/>
    </source>
</evidence>
<keyword evidence="3" id="KW-1185">Reference proteome</keyword>
<name>A0A1U7CY44_9BACT</name>
<dbReference type="OrthoDB" id="9780819at2"/>
<dbReference type="CDD" id="cd00198">
    <property type="entry name" value="vWFA"/>
    <property type="match status" value="1"/>
</dbReference>
<dbReference type="Gene3D" id="3.40.50.410">
    <property type="entry name" value="von Willebrand factor, type A domain"/>
    <property type="match status" value="1"/>
</dbReference>
<feature type="domain" description="DUF58" evidence="1">
    <location>
        <begin position="49"/>
        <end position="259"/>
    </location>
</feature>
<dbReference type="InterPro" id="IPR002881">
    <property type="entry name" value="DUF58"/>
</dbReference>
<dbReference type="EMBL" id="CP019082">
    <property type="protein sequence ID" value="APW63799.1"/>
    <property type="molecule type" value="Genomic_DNA"/>
</dbReference>
<proteinExistence type="predicted"/>
<protein>
    <recommendedName>
        <fullName evidence="1">DUF58 domain-containing protein</fullName>
    </recommendedName>
</protein>
<dbReference type="AlphaFoldDB" id="A0A1U7CY44"/>
<accession>A0A1U7CY44</accession>
<dbReference type="PANTHER" id="PTHR33608:SF7">
    <property type="entry name" value="DUF58 DOMAIN-CONTAINING PROTEIN"/>
    <property type="match status" value="1"/>
</dbReference>
<gene>
    <name evidence="2" type="ORF">BSF38_05376</name>
</gene>
<dbReference type="PANTHER" id="PTHR33608">
    <property type="entry name" value="BLL2464 PROTEIN"/>
    <property type="match status" value="1"/>
</dbReference>
<organism evidence="2 3">
    <name type="scientific">Paludisphaera borealis</name>
    <dbReference type="NCBI Taxonomy" id="1387353"/>
    <lineage>
        <taxon>Bacteria</taxon>
        <taxon>Pseudomonadati</taxon>
        <taxon>Planctomycetota</taxon>
        <taxon>Planctomycetia</taxon>
        <taxon>Isosphaerales</taxon>
        <taxon>Isosphaeraceae</taxon>
        <taxon>Paludisphaera</taxon>
    </lineage>
</organism>
<dbReference type="Proteomes" id="UP000186309">
    <property type="component" value="Chromosome"/>
</dbReference>
<dbReference type="RefSeq" id="WP_076350107.1">
    <property type="nucleotide sequence ID" value="NZ_CP019082.1"/>
</dbReference>
<sequence length="299" mass="34024">MAGSAEQYLKPEVIRQVARLDLRAKFIVEGFIAGLHASPFQGFSVEFSEHRKYSPGDNISDIDWNVYAKTDRYYTKKFQAETNLTGYLVMDLSASMGYTYRQELTKFEYGISLAAALSYLMIHQQDPVGLMAFDVKVRKSLAPASRRSQLGNILSMLAKLKPSGETDIEASLHQVASMMRHRSLVMIFSDLLADPEPIRRALYRLRFSGHDVILFHILDEAEAEFPFEGMVRFEDNESQEVIEVDADAIKADYLEEVESFRATYKADCVRARIDYVPLHTGMPFDKALMSYLLSRQARG</sequence>
<dbReference type="SUPFAM" id="SSF53300">
    <property type="entry name" value="vWA-like"/>
    <property type="match status" value="1"/>
</dbReference>
<dbReference type="InterPro" id="IPR036465">
    <property type="entry name" value="vWFA_dom_sf"/>
</dbReference>
<evidence type="ECO:0000313" key="3">
    <source>
        <dbReference type="Proteomes" id="UP000186309"/>
    </source>
</evidence>
<dbReference type="Pfam" id="PF01882">
    <property type="entry name" value="DUF58"/>
    <property type="match status" value="1"/>
</dbReference>